<keyword evidence="9" id="KW-0812">Transmembrane</keyword>
<evidence type="ECO:0000313" key="11">
    <source>
        <dbReference type="Proteomes" id="UP001465976"/>
    </source>
</evidence>
<comment type="pathway">
    <text evidence="2">Secondary metabolite biosynthesis.</text>
</comment>
<evidence type="ECO:0000256" key="8">
    <source>
        <dbReference type="ARBA" id="ARBA00023033"/>
    </source>
</evidence>
<keyword evidence="9" id="KW-1133">Transmembrane helix</keyword>
<keyword evidence="11" id="KW-1185">Reference proteome</keyword>
<accession>A0ABR3FD55</accession>
<keyword evidence="9" id="KW-0472">Membrane</keyword>
<comment type="caution">
    <text evidence="10">The sequence shown here is derived from an EMBL/GenBank/DDBJ whole genome shotgun (WGS) entry which is preliminary data.</text>
</comment>
<evidence type="ECO:0000256" key="3">
    <source>
        <dbReference type="ARBA" id="ARBA00010617"/>
    </source>
</evidence>
<evidence type="ECO:0000313" key="10">
    <source>
        <dbReference type="EMBL" id="KAL0573231.1"/>
    </source>
</evidence>
<dbReference type="InterPro" id="IPR036396">
    <property type="entry name" value="Cyt_P450_sf"/>
</dbReference>
<evidence type="ECO:0000256" key="6">
    <source>
        <dbReference type="ARBA" id="ARBA00023002"/>
    </source>
</evidence>
<comment type="similarity">
    <text evidence="3">Belongs to the cytochrome P450 family.</text>
</comment>
<dbReference type="PANTHER" id="PTHR46300:SF7">
    <property type="entry name" value="P450, PUTATIVE (EUROFUNG)-RELATED"/>
    <property type="match status" value="1"/>
</dbReference>
<organism evidence="10 11">
    <name type="scientific">Marasmius crinis-equi</name>
    <dbReference type="NCBI Taxonomy" id="585013"/>
    <lineage>
        <taxon>Eukaryota</taxon>
        <taxon>Fungi</taxon>
        <taxon>Dikarya</taxon>
        <taxon>Basidiomycota</taxon>
        <taxon>Agaricomycotina</taxon>
        <taxon>Agaricomycetes</taxon>
        <taxon>Agaricomycetidae</taxon>
        <taxon>Agaricales</taxon>
        <taxon>Marasmiineae</taxon>
        <taxon>Marasmiaceae</taxon>
        <taxon>Marasmius</taxon>
    </lineage>
</organism>
<dbReference type="EMBL" id="JBAHYK010000526">
    <property type="protein sequence ID" value="KAL0573231.1"/>
    <property type="molecule type" value="Genomic_DNA"/>
</dbReference>
<keyword evidence="4" id="KW-0349">Heme</keyword>
<name>A0ABR3FD55_9AGAR</name>
<dbReference type="Proteomes" id="UP001465976">
    <property type="component" value="Unassembled WGS sequence"/>
</dbReference>
<evidence type="ECO:0000256" key="5">
    <source>
        <dbReference type="ARBA" id="ARBA00022723"/>
    </source>
</evidence>
<dbReference type="InterPro" id="IPR002401">
    <property type="entry name" value="Cyt_P450_E_grp-I"/>
</dbReference>
<comment type="cofactor">
    <cofactor evidence="1">
        <name>heme</name>
        <dbReference type="ChEBI" id="CHEBI:30413"/>
    </cofactor>
</comment>
<feature type="transmembrane region" description="Helical" evidence="9">
    <location>
        <begin position="6"/>
        <end position="23"/>
    </location>
</feature>
<keyword evidence="7" id="KW-0408">Iron</keyword>
<keyword evidence="6" id="KW-0560">Oxidoreductase</keyword>
<dbReference type="SUPFAM" id="SSF48264">
    <property type="entry name" value="Cytochrome P450"/>
    <property type="match status" value="1"/>
</dbReference>
<dbReference type="InterPro" id="IPR001128">
    <property type="entry name" value="Cyt_P450"/>
</dbReference>
<protein>
    <submittedName>
        <fullName evidence="10">Cytochrome p450</fullName>
    </submittedName>
</protein>
<dbReference type="PANTHER" id="PTHR46300">
    <property type="entry name" value="P450, PUTATIVE (EUROFUNG)-RELATED-RELATED"/>
    <property type="match status" value="1"/>
</dbReference>
<gene>
    <name evidence="10" type="primary">Cyp2ab1_2</name>
    <name evidence="10" type="ORF">V5O48_008719</name>
</gene>
<reference evidence="10 11" key="1">
    <citation type="submission" date="2024-02" db="EMBL/GenBank/DDBJ databases">
        <title>A draft genome for the cacao thread blight pathogen Marasmius crinis-equi.</title>
        <authorList>
            <person name="Cohen S.P."/>
            <person name="Baruah I.K."/>
            <person name="Amoako-Attah I."/>
            <person name="Bukari Y."/>
            <person name="Meinhardt L.W."/>
            <person name="Bailey B.A."/>
        </authorList>
    </citation>
    <scope>NUCLEOTIDE SEQUENCE [LARGE SCALE GENOMIC DNA]</scope>
    <source>
        <strain evidence="10 11">GH-76</strain>
    </source>
</reference>
<dbReference type="InterPro" id="IPR050364">
    <property type="entry name" value="Cytochrome_P450_fung"/>
</dbReference>
<dbReference type="Pfam" id="PF00067">
    <property type="entry name" value="p450"/>
    <property type="match status" value="2"/>
</dbReference>
<proteinExistence type="inferred from homology"/>
<evidence type="ECO:0000256" key="4">
    <source>
        <dbReference type="ARBA" id="ARBA00022617"/>
    </source>
</evidence>
<sequence length="447" mass="50836">MQLHTALVVFSSIVAAYFVHLGVKQLFAVRRRQNSLGYPPGPPPSGSVTGHLKDMPAKKPWVTYAKWGKEYGDIIHLEALGDHIVILNSFDAANELLERRSRIYSGRPNEAAGKITGWDFNITFLSYTDQWRRARRTYQQNFRPLAVQKMFPLINRSVSTLLEQLLEDPDRFQDHLLVYSAGLLLRAMYGIAVKSSSDPLIPLGVKAVHTLDEIWAPSFLTVVTLCPFIRRVPAWVPFLGPMRSFIDDTRGCLCELQELPMRRVMEDIEAGRENDSLVANVLRANPDKEISADELERIKGMASTAYVASADTAKAQREIDDIIGRDRLPTIEDRKSLPYIEAVYREVMRWHPAVPLGAPHFTTDDDTYKDYYIPKNTMVLSNIWAQNLKRNAFRAMTRDERRYVDAGAFRPERFIDADGKLNDDDTVLAFGFGRRQVIPSLEEGSFD</sequence>
<evidence type="ECO:0000256" key="1">
    <source>
        <dbReference type="ARBA" id="ARBA00001971"/>
    </source>
</evidence>
<evidence type="ECO:0000256" key="9">
    <source>
        <dbReference type="SAM" id="Phobius"/>
    </source>
</evidence>
<keyword evidence="5" id="KW-0479">Metal-binding</keyword>
<dbReference type="Gene3D" id="1.10.630.10">
    <property type="entry name" value="Cytochrome P450"/>
    <property type="match status" value="1"/>
</dbReference>
<keyword evidence="8" id="KW-0503">Monooxygenase</keyword>
<evidence type="ECO:0000256" key="7">
    <source>
        <dbReference type="ARBA" id="ARBA00023004"/>
    </source>
</evidence>
<evidence type="ECO:0000256" key="2">
    <source>
        <dbReference type="ARBA" id="ARBA00005179"/>
    </source>
</evidence>
<dbReference type="PRINTS" id="PR00463">
    <property type="entry name" value="EP450I"/>
</dbReference>